<evidence type="ECO:0000256" key="2">
    <source>
        <dbReference type="ARBA" id="ARBA00008945"/>
    </source>
</evidence>
<evidence type="ECO:0000259" key="11">
    <source>
        <dbReference type="PROSITE" id="PS50881"/>
    </source>
</evidence>
<evidence type="ECO:0000256" key="4">
    <source>
        <dbReference type="ARBA" id="ARBA00022884"/>
    </source>
</evidence>
<comment type="similarity">
    <text evidence="2 10">Belongs to the universal ribosomal protein uS5 family.</text>
</comment>
<dbReference type="InterPro" id="IPR005324">
    <property type="entry name" value="Ribosomal_uS5_C"/>
</dbReference>
<dbReference type="NCBIfam" id="TIGR01020">
    <property type="entry name" value="uS5_euk_arch"/>
    <property type="match status" value="1"/>
</dbReference>
<evidence type="ECO:0000256" key="8">
    <source>
        <dbReference type="ARBA" id="ARBA00035519"/>
    </source>
</evidence>
<evidence type="ECO:0000256" key="6">
    <source>
        <dbReference type="ARBA" id="ARBA00023274"/>
    </source>
</evidence>
<dbReference type="InterPro" id="IPR013810">
    <property type="entry name" value="Ribosomal_uS5_N"/>
</dbReference>
<evidence type="ECO:0000313" key="12">
    <source>
        <dbReference type="EMBL" id="HDD35805.1"/>
    </source>
</evidence>
<evidence type="ECO:0000256" key="9">
    <source>
        <dbReference type="PROSITE-ProRule" id="PRU00268"/>
    </source>
</evidence>
<accession>A0A7V0IAY8</accession>
<evidence type="ECO:0000256" key="5">
    <source>
        <dbReference type="ARBA" id="ARBA00022980"/>
    </source>
</evidence>
<name>A0A7V0IAY8_DESA2</name>
<dbReference type="Pfam" id="PF03719">
    <property type="entry name" value="Ribosomal_S5_C"/>
    <property type="match status" value="1"/>
</dbReference>
<dbReference type="InterPro" id="IPR014721">
    <property type="entry name" value="Ribsml_uS5_D2-typ_fold_subgr"/>
</dbReference>
<evidence type="ECO:0000256" key="10">
    <source>
        <dbReference type="RuleBase" id="RU003823"/>
    </source>
</evidence>
<dbReference type="GO" id="GO:0006412">
    <property type="term" value="P:translation"/>
    <property type="evidence" value="ECO:0007669"/>
    <property type="project" value="InterPro"/>
</dbReference>
<keyword evidence="3" id="KW-0699">rRNA-binding</keyword>
<comment type="function">
    <text evidence="1">Located at the back of the 30S subunit body where it stabilizes the conformation of the head with respect to the body.</text>
</comment>
<dbReference type="Proteomes" id="UP000885706">
    <property type="component" value="Unassembled WGS sequence"/>
</dbReference>
<proteinExistence type="inferred from homology"/>
<organism evidence="12">
    <name type="scientific">Desulfofervidus auxilii</name>
    <dbReference type="NCBI Taxonomy" id="1621989"/>
    <lineage>
        <taxon>Bacteria</taxon>
        <taxon>Pseudomonadati</taxon>
        <taxon>Thermodesulfobacteriota</taxon>
        <taxon>Candidatus Desulfofervidia</taxon>
        <taxon>Candidatus Desulfofervidales</taxon>
        <taxon>Candidatus Desulfofervidaceae</taxon>
        <taxon>Candidatus Desulfofervidus</taxon>
    </lineage>
</organism>
<dbReference type="FunFam" id="3.30.230.10:FF:000004">
    <property type="entry name" value="40S ribosomal protein S2"/>
    <property type="match status" value="1"/>
</dbReference>
<dbReference type="SUPFAM" id="SSF54211">
    <property type="entry name" value="Ribosomal protein S5 domain 2-like"/>
    <property type="match status" value="1"/>
</dbReference>
<dbReference type="Pfam" id="PF00333">
    <property type="entry name" value="Ribosomal_S5"/>
    <property type="match status" value="1"/>
</dbReference>
<dbReference type="Gene3D" id="3.30.230.10">
    <property type="match status" value="1"/>
</dbReference>
<keyword evidence="4" id="KW-0694">RNA-binding</keyword>
<dbReference type="Gene3D" id="3.30.160.20">
    <property type="match status" value="1"/>
</dbReference>
<evidence type="ECO:0000256" key="3">
    <source>
        <dbReference type="ARBA" id="ARBA00022730"/>
    </source>
</evidence>
<dbReference type="InterPro" id="IPR000851">
    <property type="entry name" value="Ribosomal_uS5"/>
</dbReference>
<dbReference type="NCBIfam" id="NF003125">
    <property type="entry name" value="PRK04044.1"/>
    <property type="match status" value="1"/>
</dbReference>
<reference evidence="12" key="1">
    <citation type="journal article" date="2020" name="mSystems">
        <title>Genome- and Community-Level Interaction Insights into Carbon Utilization and Element Cycling Functions of Hydrothermarchaeota in Hydrothermal Sediment.</title>
        <authorList>
            <person name="Zhou Z."/>
            <person name="Liu Y."/>
            <person name="Xu W."/>
            <person name="Pan J."/>
            <person name="Luo Z.H."/>
            <person name="Li M."/>
        </authorList>
    </citation>
    <scope>NUCLEOTIDE SEQUENCE [LARGE SCALE GENOMIC DNA]</scope>
    <source>
        <strain evidence="12">HyVt-113</strain>
    </source>
</reference>
<dbReference type="SUPFAM" id="SSF54768">
    <property type="entry name" value="dsRNA-binding domain-like"/>
    <property type="match status" value="1"/>
</dbReference>
<evidence type="ECO:0000256" key="1">
    <source>
        <dbReference type="ARBA" id="ARBA00003093"/>
    </source>
</evidence>
<dbReference type="GO" id="GO:0003735">
    <property type="term" value="F:structural constituent of ribosome"/>
    <property type="evidence" value="ECO:0007669"/>
    <property type="project" value="UniProtKB-UniRule"/>
</dbReference>
<gene>
    <name evidence="12" type="ORF">ENF30_03280</name>
</gene>
<dbReference type="AlphaFoldDB" id="A0A7V0IAY8"/>
<dbReference type="PANTHER" id="PTHR48277:SF1">
    <property type="entry name" value="MITOCHONDRIAL RIBOSOMAL PROTEIN S5"/>
    <property type="match status" value="1"/>
</dbReference>
<protein>
    <recommendedName>
        <fullName evidence="7">Small ribosomal subunit protein uS5</fullName>
    </recommendedName>
    <alternativeName>
        <fullName evidence="8">30S ribosomal protein S5</fullName>
    </alternativeName>
</protein>
<keyword evidence="6 9" id="KW-0687">Ribonucleoprotein</keyword>
<comment type="caution">
    <text evidence="12">The sequence shown here is derived from an EMBL/GenBank/DDBJ whole genome shotgun (WGS) entry which is preliminary data.</text>
</comment>
<dbReference type="PANTHER" id="PTHR48277">
    <property type="entry name" value="MITOCHONDRIAL RIBOSOMAL PROTEIN S5"/>
    <property type="match status" value="1"/>
</dbReference>
<dbReference type="GO" id="GO:0015935">
    <property type="term" value="C:small ribosomal subunit"/>
    <property type="evidence" value="ECO:0007669"/>
    <property type="project" value="InterPro"/>
</dbReference>
<feature type="domain" description="S5 DRBM" evidence="11">
    <location>
        <begin position="62"/>
        <end position="125"/>
    </location>
</feature>
<dbReference type="GO" id="GO:0019843">
    <property type="term" value="F:rRNA binding"/>
    <property type="evidence" value="ECO:0007669"/>
    <property type="project" value="UniProtKB-KW"/>
</dbReference>
<dbReference type="InterPro" id="IPR020568">
    <property type="entry name" value="Ribosomal_Su5_D2-typ_SF"/>
</dbReference>
<keyword evidence="5 9" id="KW-0689">Ribosomal protein</keyword>
<dbReference type="InterPro" id="IPR047866">
    <property type="entry name" value="Ribosomal_uS5_arc"/>
</dbReference>
<dbReference type="EMBL" id="DQWQ01000147">
    <property type="protein sequence ID" value="HDD35805.1"/>
    <property type="molecule type" value="Genomic_DNA"/>
</dbReference>
<dbReference type="PROSITE" id="PS50881">
    <property type="entry name" value="S5_DSRBD"/>
    <property type="match status" value="1"/>
</dbReference>
<sequence length="216" mass="23724">MPTDEWIPKTELGKRVLKGEFESLDEILKKGYVILEPEIVDAMIPDLKQEIIYIGGSPGKGGGIRRTPTKRTARMHKSGRRYKLTALVVVGNCDGIVGIGKASSREHRTAIEKASLQARLNVIRVRRGCGSWECACNENHSIPFKTRAKVGSVEVELMPAPKGVGIVANKPVKKILELAGIKDIWIKALGKTETRMNLASAVFEALKNLNRTKGDL</sequence>
<evidence type="ECO:0000256" key="7">
    <source>
        <dbReference type="ARBA" id="ARBA00035255"/>
    </source>
</evidence>
<dbReference type="InterPro" id="IPR005711">
    <property type="entry name" value="Ribosomal_uS5_euk/arc"/>
</dbReference>